<gene>
    <name evidence="1" type="ORF">F0L46_03145</name>
</gene>
<accession>A0A5B2VTE1</accession>
<name>A0A5B2VTE1_9HYPH</name>
<dbReference type="EMBL" id="VUOA01000006">
    <property type="protein sequence ID" value="KAA2242295.1"/>
    <property type="molecule type" value="Genomic_DNA"/>
</dbReference>
<evidence type="ECO:0000313" key="1">
    <source>
        <dbReference type="EMBL" id="KAA2242295.1"/>
    </source>
</evidence>
<organism evidence="1 2">
    <name type="scientific">Salinarimonas soli</name>
    <dbReference type="NCBI Taxonomy" id="1638099"/>
    <lineage>
        <taxon>Bacteria</taxon>
        <taxon>Pseudomonadati</taxon>
        <taxon>Pseudomonadota</taxon>
        <taxon>Alphaproteobacteria</taxon>
        <taxon>Hyphomicrobiales</taxon>
        <taxon>Salinarimonadaceae</taxon>
        <taxon>Salinarimonas</taxon>
    </lineage>
</organism>
<reference evidence="1 2" key="2">
    <citation type="submission" date="2019-09" db="EMBL/GenBank/DDBJ databases">
        <authorList>
            <person name="Jin C."/>
        </authorList>
    </citation>
    <scope>NUCLEOTIDE SEQUENCE [LARGE SCALE GENOMIC DNA]</scope>
    <source>
        <strain evidence="1 2">BN140002</strain>
    </source>
</reference>
<reference evidence="1 2" key="1">
    <citation type="submission" date="2019-09" db="EMBL/GenBank/DDBJ databases">
        <title>Salinarimonas rosea gen. nov., sp. nov., a new member of the a-2 subgroup of the Proteobacteria.</title>
        <authorList>
            <person name="Liu J."/>
        </authorList>
    </citation>
    <scope>NUCLEOTIDE SEQUENCE [LARGE SCALE GENOMIC DNA]</scope>
    <source>
        <strain evidence="1 2">BN140002</strain>
    </source>
</reference>
<sequence length="70" mass="7442">MAKLDKAVAFATLDGRSIRLEARQGRSGLWYVTSPDVRWLLGTGLTLAQAIEAVPGAYAALRTAPVSGVR</sequence>
<evidence type="ECO:0000313" key="2">
    <source>
        <dbReference type="Proteomes" id="UP000323142"/>
    </source>
</evidence>
<dbReference type="RefSeq" id="WP_149815566.1">
    <property type="nucleotide sequence ID" value="NZ_VUOA01000006.1"/>
</dbReference>
<proteinExistence type="predicted"/>
<dbReference type="AlphaFoldDB" id="A0A5B2VTE1"/>
<dbReference type="Proteomes" id="UP000323142">
    <property type="component" value="Unassembled WGS sequence"/>
</dbReference>
<protein>
    <submittedName>
        <fullName evidence="1">Uncharacterized protein</fullName>
    </submittedName>
</protein>
<comment type="caution">
    <text evidence="1">The sequence shown here is derived from an EMBL/GenBank/DDBJ whole genome shotgun (WGS) entry which is preliminary data.</text>
</comment>
<keyword evidence="2" id="KW-1185">Reference proteome</keyword>